<evidence type="ECO:0000313" key="1">
    <source>
        <dbReference type="EMBL" id="KAK3081794.1"/>
    </source>
</evidence>
<name>A0ACC3DYH1_9PEZI</name>
<organism evidence="1 2">
    <name type="scientific">Coniosporium uncinatum</name>
    <dbReference type="NCBI Taxonomy" id="93489"/>
    <lineage>
        <taxon>Eukaryota</taxon>
        <taxon>Fungi</taxon>
        <taxon>Dikarya</taxon>
        <taxon>Ascomycota</taxon>
        <taxon>Pezizomycotina</taxon>
        <taxon>Dothideomycetes</taxon>
        <taxon>Dothideomycetes incertae sedis</taxon>
        <taxon>Coniosporium</taxon>
    </lineage>
</organism>
<evidence type="ECO:0000313" key="2">
    <source>
        <dbReference type="Proteomes" id="UP001186974"/>
    </source>
</evidence>
<dbReference type="EMBL" id="JAWDJW010000064">
    <property type="protein sequence ID" value="KAK3081794.1"/>
    <property type="molecule type" value="Genomic_DNA"/>
</dbReference>
<keyword evidence="2" id="KW-1185">Reference proteome</keyword>
<reference evidence="1" key="1">
    <citation type="submission" date="2024-09" db="EMBL/GenBank/DDBJ databases">
        <title>Black Yeasts Isolated from many extreme environments.</title>
        <authorList>
            <person name="Coleine C."/>
            <person name="Stajich J.E."/>
            <person name="Selbmann L."/>
        </authorList>
    </citation>
    <scope>NUCLEOTIDE SEQUENCE</scope>
    <source>
        <strain evidence="1">CCFEE 5737</strain>
    </source>
</reference>
<sequence length="849" mass="95090">MAASSKPSCFGQLGFVVAEINRIDGNITTEALLANPNFNSVRKFLHDNFHSLHFSIAEHFKRSPKLINYILKHPHEFYELLADVSDVEDTDGDSDSFEASEDSTSSDWNIIDESETDEERSLESRKRAVKQRLTFKVLPWAIDSALDMFNVDTAAMFLDDNRKWFEREPCLLPCFCSDCSEEKPINQDQWQLEVKTGRAPAGQTFEQWREQQNEDRELWQVEDRITKQQEHLARLDTAYVDFLLHLLAKEAEKSEELISTDLASIENVKKHLQEGSRKVQGKVEFLTTSGGKLYRTEALSQFLREKEASRTHHAQSKTATVPTSFIQATISSMQNIAGVQTTESHVANDELNHVREQLHKAQEELKETKTALVKANNLLAASAERPKDLRLLPKQADEKVAAAEKASRYMAKVNAAKAKEIDFFTKVLRETEGALSSEQKVRENLAGEVDQLHIIHQDAEEEIGILRLTIVAMNEELATLSKAVGYASSAAERAGQNIPDDIAMTYRKLKWDGKQTDFTSMELSKYNSCHSSAVRMVDLLTQDLFSARKKIAEDEEVLQEQGSSVNKLRQQLTDVEALIETRDNTIAELSKLQKESLDERERASSLNGDLIDKAQKQDQDYVKLSQELAELNKQLTDKDQALLAPAETIKSRDIELANLFQDMDEQTEATAEEGAALIQGNAKLSEELTKLKIDYEAKVKEFDAVRPKHGQNTGVSKDAETATTITDHSIKARELTVKKFPLVTHGGLGATSIGPDGIPVHHPSPSAETPVLKRKLGNCESKLKAFESGLKVGASLGFLACLLLLAWWLSYDVRIIYGPQEKMCTKDLGFLAPETVFGKVLVKLAKVMG</sequence>
<comment type="caution">
    <text evidence="1">The sequence shown here is derived from an EMBL/GenBank/DDBJ whole genome shotgun (WGS) entry which is preliminary data.</text>
</comment>
<gene>
    <name evidence="1" type="ORF">LTS18_002643</name>
</gene>
<dbReference type="Proteomes" id="UP001186974">
    <property type="component" value="Unassembled WGS sequence"/>
</dbReference>
<accession>A0ACC3DYH1</accession>
<proteinExistence type="predicted"/>
<protein>
    <submittedName>
        <fullName evidence="1">Uncharacterized protein</fullName>
    </submittedName>
</protein>